<evidence type="ECO:0000313" key="3">
    <source>
        <dbReference type="Proteomes" id="UP000815677"/>
    </source>
</evidence>
<protein>
    <submittedName>
        <fullName evidence="2">Uncharacterized protein</fullName>
    </submittedName>
</protein>
<keyword evidence="3" id="KW-1185">Reference proteome</keyword>
<evidence type="ECO:0000313" key="2">
    <source>
        <dbReference type="EMBL" id="GAT48924.1"/>
    </source>
</evidence>
<gene>
    <name evidence="2" type="ORF">MCHLO_06292</name>
</gene>
<feature type="region of interest" description="Disordered" evidence="1">
    <location>
        <begin position="207"/>
        <end position="227"/>
    </location>
</feature>
<name>A0ABQ0LEJ1_MYCCL</name>
<accession>A0ABQ0LEJ1</accession>
<proteinExistence type="predicted"/>
<dbReference type="Proteomes" id="UP000815677">
    <property type="component" value="Unassembled WGS sequence"/>
</dbReference>
<organism evidence="2 3">
    <name type="scientific">Mycena chlorophos</name>
    <name type="common">Agaric fungus</name>
    <name type="synonym">Agaricus chlorophos</name>
    <dbReference type="NCBI Taxonomy" id="658473"/>
    <lineage>
        <taxon>Eukaryota</taxon>
        <taxon>Fungi</taxon>
        <taxon>Dikarya</taxon>
        <taxon>Basidiomycota</taxon>
        <taxon>Agaricomycotina</taxon>
        <taxon>Agaricomycetes</taxon>
        <taxon>Agaricomycetidae</taxon>
        <taxon>Agaricales</taxon>
        <taxon>Marasmiineae</taxon>
        <taxon>Mycenaceae</taxon>
        <taxon>Mycena</taxon>
    </lineage>
</organism>
<sequence>MQHEHLPDPHRRQQTQVGAMTLVTRRLLLSPATISTAFLVHNPPPPFLSRHPTSVPRWHRLDASPERERQNGECVCRRAIGGSRVEWKGSRVEGWLEAAWVRVETSSGGCGHPRLVRRVLFSVTVDVGLHRWWRIFSSWIRRPPRTSARFPLKPGLVYRRPGSPASAASTAFCVLETNFSLFTLCDFLNSIPRRVVPLDSATKATNGDRSITARFRKNNPNGHLKRQARQLQPNNIRSTLHPLPQPSP</sequence>
<evidence type="ECO:0000256" key="1">
    <source>
        <dbReference type="SAM" id="MobiDB-lite"/>
    </source>
</evidence>
<reference evidence="2" key="1">
    <citation type="submission" date="2014-09" db="EMBL/GenBank/DDBJ databases">
        <title>Genome sequence of the luminous mushroom Mycena chlorophos for searching fungal bioluminescence genes.</title>
        <authorList>
            <person name="Tanaka Y."/>
            <person name="Kasuga D."/>
            <person name="Oba Y."/>
            <person name="Hase S."/>
            <person name="Sato K."/>
            <person name="Oba Y."/>
            <person name="Sakakibara Y."/>
        </authorList>
    </citation>
    <scope>NUCLEOTIDE SEQUENCE</scope>
</reference>
<dbReference type="EMBL" id="DF845069">
    <property type="protein sequence ID" value="GAT48924.1"/>
    <property type="molecule type" value="Genomic_DNA"/>
</dbReference>